<evidence type="ECO:0000256" key="6">
    <source>
        <dbReference type="SAM" id="Coils"/>
    </source>
</evidence>
<keyword evidence="11" id="KW-1185">Reference proteome</keyword>
<evidence type="ECO:0000313" key="10">
    <source>
        <dbReference type="EMBL" id="TCZ77720.1"/>
    </source>
</evidence>
<dbReference type="InterPro" id="IPR052027">
    <property type="entry name" value="PspC"/>
</dbReference>
<evidence type="ECO:0000256" key="2">
    <source>
        <dbReference type="ARBA" id="ARBA00022475"/>
    </source>
</evidence>
<feature type="compositionally biased region" description="Polar residues" evidence="7">
    <location>
        <begin position="109"/>
        <end position="128"/>
    </location>
</feature>
<dbReference type="OrthoDB" id="9815286at2"/>
<dbReference type="Proteomes" id="UP000295418">
    <property type="component" value="Unassembled WGS sequence"/>
</dbReference>
<dbReference type="PANTHER" id="PTHR33885">
    <property type="entry name" value="PHAGE SHOCK PROTEIN C"/>
    <property type="match status" value="1"/>
</dbReference>
<feature type="region of interest" description="Disordered" evidence="7">
    <location>
        <begin position="66"/>
        <end position="131"/>
    </location>
</feature>
<feature type="domain" description="Phage shock protein PspC N-terminal" evidence="9">
    <location>
        <begin position="2"/>
        <end position="60"/>
    </location>
</feature>
<keyword evidence="3 8" id="KW-0812">Transmembrane</keyword>
<comment type="subcellular location">
    <subcellularLocation>
        <location evidence="1">Cell membrane</location>
        <topology evidence="1">Single-pass membrane protein</topology>
    </subcellularLocation>
</comment>
<evidence type="ECO:0000256" key="3">
    <source>
        <dbReference type="ARBA" id="ARBA00022692"/>
    </source>
</evidence>
<evidence type="ECO:0000313" key="11">
    <source>
        <dbReference type="Proteomes" id="UP000295418"/>
    </source>
</evidence>
<feature type="compositionally biased region" description="Low complexity" evidence="7">
    <location>
        <begin position="77"/>
        <end position="98"/>
    </location>
</feature>
<name>A0A4R4EF57_9BACL</name>
<evidence type="ECO:0000256" key="5">
    <source>
        <dbReference type="ARBA" id="ARBA00023136"/>
    </source>
</evidence>
<dbReference type="EMBL" id="SKFG01000008">
    <property type="protein sequence ID" value="TCZ77720.1"/>
    <property type="molecule type" value="Genomic_DNA"/>
</dbReference>
<evidence type="ECO:0000256" key="4">
    <source>
        <dbReference type="ARBA" id="ARBA00022989"/>
    </source>
</evidence>
<sequence length="168" mass="19062">MQRLYRSTRDKKLTGLCGGLAEIFNIDPTLLRLVVAVAAFFSAGTVIFIYVIASMIIPKEPRYNNSYDPYERPYDQGPRNYNPGPNGNPFNGNPYNRNGGSGKYYGQRPESTSGPYRPSYQQPQQADSNIDEMMKEIEKKALQKEIDELRAKLTQMENNKKNDPKGDV</sequence>
<comment type="caution">
    <text evidence="10">The sequence shown here is derived from an EMBL/GenBank/DDBJ whole genome shotgun (WGS) entry which is preliminary data.</text>
</comment>
<feature type="transmembrane region" description="Helical" evidence="8">
    <location>
        <begin position="30"/>
        <end position="53"/>
    </location>
</feature>
<dbReference type="GO" id="GO:0005886">
    <property type="term" value="C:plasma membrane"/>
    <property type="evidence" value="ECO:0007669"/>
    <property type="project" value="UniProtKB-SubCell"/>
</dbReference>
<protein>
    <submittedName>
        <fullName evidence="10">PspC domain-containing protein</fullName>
    </submittedName>
</protein>
<gene>
    <name evidence="10" type="ORF">E0485_09570</name>
</gene>
<evidence type="ECO:0000256" key="8">
    <source>
        <dbReference type="SAM" id="Phobius"/>
    </source>
</evidence>
<proteinExistence type="predicted"/>
<evidence type="ECO:0000259" key="9">
    <source>
        <dbReference type="Pfam" id="PF04024"/>
    </source>
</evidence>
<dbReference type="AlphaFoldDB" id="A0A4R4EF57"/>
<keyword evidence="5 8" id="KW-0472">Membrane</keyword>
<evidence type="ECO:0000256" key="7">
    <source>
        <dbReference type="SAM" id="MobiDB-lite"/>
    </source>
</evidence>
<dbReference type="Pfam" id="PF04024">
    <property type="entry name" value="PspC"/>
    <property type="match status" value="1"/>
</dbReference>
<evidence type="ECO:0000256" key="1">
    <source>
        <dbReference type="ARBA" id="ARBA00004162"/>
    </source>
</evidence>
<feature type="coiled-coil region" evidence="6">
    <location>
        <begin position="132"/>
        <end position="159"/>
    </location>
</feature>
<dbReference type="PANTHER" id="PTHR33885:SF3">
    <property type="entry name" value="PHAGE SHOCK PROTEIN C"/>
    <property type="match status" value="1"/>
</dbReference>
<organism evidence="10 11">
    <name type="scientific">Paenibacillus albiflavus</name>
    <dbReference type="NCBI Taxonomy" id="2545760"/>
    <lineage>
        <taxon>Bacteria</taxon>
        <taxon>Bacillati</taxon>
        <taxon>Bacillota</taxon>
        <taxon>Bacilli</taxon>
        <taxon>Bacillales</taxon>
        <taxon>Paenibacillaceae</taxon>
        <taxon>Paenibacillus</taxon>
    </lineage>
</organism>
<reference evidence="10 11" key="1">
    <citation type="submission" date="2019-03" db="EMBL/GenBank/DDBJ databases">
        <authorList>
            <person name="Kim M.K.M."/>
        </authorList>
    </citation>
    <scope>NUCLEOTIDE SEQUENCE [LARGE SCALE GENOMIC DNA]</scope>
    <source>
        <strain evidence="10 11">18JY21-1</strain>
    </source>
</reference>
<dbReference type="RefSeq" id="WP_132417804.1">
    <property type="nucleotide sequence ID" value="NZ_SKFG01000008.1"/>
</dbReference>
<dbReference type="InterPro" id="IPR007168">
    <property type="entry name" value="Phageshock_PspC_N"/>
</dbReference>
<accession>A0A4R4EF57</accession>
<keyword evidence="4 8" id="KW-1133">Transmembrane helix</keyword>
<keyword evidence="6" id="KW-0175">Coiled coil</keyword>
<keyword evidence="2" id="KW-1003">Cell membrane</keyword>